<evidence type="ECO:0000256" key="4">
    <source>
        <dbReference type="ARBA" id="ARBA00039114"/>
    </source>
</evidence>
<dbReference type="SUPFAM" id="SSF55729">
    <property type="entry name" value="Acyl-CoA N-acyltransferases (Nat)"/>
    <property type="match status" value="1"/>
</dbReference>
<dbReference type="Gene3D" id="3.40.630.30">
    <property type="match status" value="1"/>
</dbReference>
<comment type="catalytic activity">
    <reaction evidence="12">
        <text>serotonin + acetyl-CoA = N-acetylserotonin + CoA + H(+)</text>
        <dbReference type="Rhea" id="RHEA:25217"/>
        <dbReference type="ChEBI" id="CHEBI:15378"/>
        <dbReference type="ChEBI" id="CHEBI:17697"/>
        <dbReference type="ChEBI" id="CHEBI:57287"/>
        <dbReference type="ChEBI" id="CHEBI:57288"/>
        <dbReference type="ChEBI" id="CHEBI:350546"/>
        <dbReference type="EC" id="2.3.1.87"/>
    </reaction>
    <physiologicalReaction direction="left-to-right" evidence="12">
        <dbReference type="Rhea" id="RHEA:25218"/>
    </physiologicalReaction>
</comment>
<dbReference type="PANTHER" id="PTHR20905:SF30">
    <property type="entry name" value="N-ACETYLTRANSFERASE DOMAIN-CONTAINING PROTEIN"/>
    <property type="match status" value="1"/>
</dbReference>
<dbReference type="EMBL" id="CATQJA010000511">
    <property type="protein sequence ID" value="CAJ0560928.1"/>
    <property type="molecule type" value="Genomic_DNA"/>
</dbReference>
<evidence type="ECO:0000313" key="15">
    <source>
        <dbReference type="Proteomes" id="UP001177023"/>
    </source>
</evidence>
<evidence type="ECO:0000256" key="3">
    <source>
        <dbReference type="ARBA" id="ARBA00038182"/>
    </source>
</evidence>
<dbReference type="Pfam" id="PF00583">
    <property type="entry name" value="Acetyltransf_1"/>
    <property type="match status" value="1"/>
</dbReference>
<comment type="catalytic activity">
    <reaction evidence="11">
        <text>dopamine + hexadecanoyl-CoA = N-hexadecanoyl-dopamine + CoA + H(+)</text>
        <dbReference type="Rhea" id="RHEA:51376"/>
        <dbReference type="ChEBI" id="CHEBI:15378"/>
        <dbReference type="ChEBI" id="CHEBI:57287"/>
        <dbReference type="ChEBI" id="CHEBI:57379"/>
        <dbReference type="ChEBI" id="CHEBI:59905"/>
        <dbReference type="ChEBI" id="CHEBI:134058"/>
    </reaction>
    <physiologicalReaction direction="left-to-right" evidence="11">
        <dbReference type="Rhea" id="RHEA:51377"/>
    </physiologicalReaction>
</comment>
<dbReference type="EC" id="2.3.1.87" evidence="4"/>
<dbReference type="Proteomes" id="UP001177023">
    <property type="component" value="Unassembled WGS sequence"/>
</dbReference>
<evidence type="ECO:0000313" key="14">
    <source>
        <dbReference type="EMBL" id="CAJ0560928.1"/>
    </source>
</evidence>
<evidence type="ECO:0000256" key="7">
    <source>
        <dbReference type="ARBA" id="ARBA00051284"/>
    </source>
</evidence>
<feature type="domain" description="N-acetyltransferase" evidence="13">
    <location>
        <begin position="1"/>
        <end position="141"/>
    </location>
</feature>
<comment type="pathway">
    <text evidence="2">Aromatic compound metabolism; melatonin biosynthesis; melatonin from serotonin: step 1/2.</text>
</comment>
<accession>A0AA36C740</accession>
<comment type="similarity">
    <text evidence="3">Belongs to the acetyltransferase family. AANAT subfamily.</text>
</comment>
<dbReference type="CDD" id="cd04301">
    <property type="entry name" value="NAT_SF"/>
    <property type="match status" value="1"/>
</dbReference>
<comment type="catalytic activity">
    <reaction evidence="5">
        <text>dopamine + (9Z)-octadecenoyl-CoA = N-(9Z-octadecanoyl)-dopamine + CoA + H(+)</text>
        <dbReference type="Rhea" id="RHEA:51380"/>
        <dbReference type="ChEBI" id="CHEBI:15378"/>
        <dbReference type="ChEBI" id="CHEBI:31883"/>
        <dbReference type="ChEBI" id="CHEBI:57287"/>
        <dbReference type="ChEBI" id="CHEBI:57387"/>
        <dbReference type="ChEBI" id="CHEBI:59905"/>
    </reaction>
    <physiologicalReaction direction="left-to-right" evidence="5">
        <dbReference type="Rhea" id="RHEA:51381"/>
    </physiologicalReaction>
</comment>
<evidence type="ECO:0000256" key="10">
    <source>
        <dbReference type="ARBA" id="ARBA00052178"/>
    </source>
</evidence>
<evidence type="ECO:0000256" key="11">
    <source>
        <dbReference type="ARBA" id="ARBA00052335"/>
    </source>
</evidence>
<evidence type="ECO:0000259" key="13">
    <source>
        <dbReference type="PROSITE" id="PS51186"/>
    </source>
</evidence>
<dbReference type="PANTHER" id="PTHR20905">
    <property type="entry name" value="N-ACETYLTRANSFERASE-RELATED"/>
    <property type="match status" value="1"/>
</dbReference>
<reference evidence="14" key="1">
    <citation type="submission" date="2023-06" db="EMBL/GenBank/DDBJ databases">
        <authorList>
            <person name="Delattre M."/>
        </authorList>
    </citation>
    <scope>NUCLEOTIDE SEQUENCE</scope>
    <source>
        <strain evidence="14">AF72</strain>
    </source>
</reference>
<comment type="catalytic activity">
    <reaction evidence="10">
        <text>serotonin + hexadecanoyl-CoA = N-hexadecanoyl-serotonin + CoA + H(+)</text>
        <dbReference type="Rhea" id="RHEA:51384"/>
        <dbReference type="ChEBI" id="CHEBI:15378"/>
        <dbReference type="ChEBI" id="CHEBI:57287"/>
        <dbReference type="ChEBI" id="CHEBI:57379"/>
        <dbReference type="ChEBI" id="CHEBI:134059"/>
        <dbReference type="ChEBI" id="CHEBI:350546"/>
    </reaction>
    <physiologicalReaction direction="left-to-right" evidence="10">
        <dbReference type="Rhea" id="RHEA:51385"/>
    </physiologicalReaction>
</comment>
<evidence type="ECO:0000256" key="9">
    <source>
        <dbReference type="ARBA" id="ARBA00051823"/>
    </source>
</evidence>
<dbReference type="InterPro" id="IPR016181">
    <property type="entry name" value="Acyl_CoA_acyltransferase"/>
</dbReference>
<evidence type="ECO:0000256" key="2">
    <source>
        <dbReference type="ARBA" id="ARBA00037926"/>
    </source>
</evidence>
<dbReference type="FunFam" id="3.40.630.30:FF:000046">
    <property type="entry name" value="Dopamine N-acetyltransferase"/>
    <property type="match status" value="1"/>
</dbReference>
<protein>
    <recommendedName>
        <fullName evidence="4">aralkylamine N-acetyltransferase</fullName>
        <ecNumber evidence="4">2.3.1.87</ecNumber>
    </recommendedName>
</protein>
<proteinExistence type="inferred from homology"/>
<gene>
    <name evidence="14" type="ORF">MSPICULIGERA_LOCUS1682</name>
</gene>
<comment type="catalytic activity">
    <reaction evidence="7">
        <text>serotonin + (5Z,8Z,11Z,14Z)-eicosatetraenoyl-CoA = N-[(5Z,8Z,11Z,14Z)-eicosatetraenoyl]-serotonin + CoA + H(+)</text>
        <dbReference type="Rhea" id="RHEA:51396"/>
        <dbReference type="ChEBI" id="CHEBI:15378"/>
        <dbReference type="ChEBI" id="CHEBI:57287"/>
        <dbReference type="ChEBI" id="CHEBI:57368"/>
        <dbReference type="ChEBI" id="CHEBI:132255"/>
        <dbReference type="ChEBI" id="CHEBI:350546"/>
    </reaction>
    <physiologicalReaction direction="left-to-right" evidence="7">
        <dbReference type="Rhea" id="RHEA:51397"/>
    </physiologicalReaction>
</comment>
<evidence type="ECO:0000256" key="5">
    <source>
        <dbReference type="ARBA" id="ARBA00050189"/>
    </source>
</evidence>
<sequence>MVIRDDKGQIIATHVASFLYRPTGSNNNNNEGDNFQIEGDIQKIAGLLDRLDEQLWQKVPAGVDKLFYIMIVSVSSNHQRQGIANRIMRNAEEQARSKGCHGLLAEATAHNSQKMFEKLGYEVIYELQHKDYLDEAGKQIIKCHDATDRAQLVFKRCA</sequence>
<evidence type="ECO:0000256" key="8">
    <source>
        <dbReference type="ARBA" id="ARBA00051711"/>
    </source>
</evidence>
<dbReference type="PROSITE" id="PS51186">
    <property type="entry name" value="GNAT"/>
    <property type="match status" value="1"/>
</dbReference>
<keyword evidence="15" id="KW-1185">Reference proteome</keyword>
<comment type="catalytic activity">
    <reaction evidence="8">
        <text>dopamine + acetyl-CoA = N-acetyldopamine + CoA + H(+)</text>
        <dbReference type="Rhea" id="RHEA:51388"/>
        <dbReference type="ChEBI" id="CHEBI:15378"/>
        <dbReference type="ChEBI" id="CHEBI:57287"/>
        <dbReference type="ChEBI" id="CHEBI:57288"/>
        <dbReference type="ChEBI" id="CHEBI:59905"/>
        <dbReference type="ChEBI" id="CHEBI:125678"/>
    </reaction>
    <physiologicalReaction direction="left-to-right" evidence="8">
        <dbReference type="Rhea" id="RHEA:51389"/>
    </physiologicalReaction>
</comment>
<dbReference type="InterPro" id="IPR000182">
    <property type="entry name" value="GNAT_dom"/>
</dbReference>
<comment type="catalytic activity">
    <reaction evidence="9">
        <text>serotonin + (9Z)-octadecenoyl-CoA = N-(9Z-octadecenoyl)-serotonin + CoA + H(+)</text>
        <dbReference type="Rhea" id="RHEA:51392"/>
        <dbReference type="ChEBI" id="CHEBI:15378"/>
        <dbReference type="ChEBI" id="CHEBI:57287"/>
        <dbReference type="ChEBI" id="CHEBI:57387"/>
        <dbReference type="ChEBI" id="CHEBI:134064"/>
        <dbReference type="ChEBI" id="CHEBI:350546"/>
    </reaction>
    <physiologicalReaction direction="left-to-right" evidence="9">
        <dbReference type="Rhea" id="RHEA:51393"/>
    </physiologicalReaction>
</comment>
<feature type="non-terminal residue" evidence="14">
    <location>
        <position position="1"/>
    </location>
</feature>
<keyword evidence="1" id="KW-0808">Transferase</keyword>
<dbReference type="AlphaFoldDB" id="A0AA36C740"/>
<comment type="caution">
    <text evidence="14">The sequence shown here is derived from an EMBL/GenBank/DDBJ whole genome shotgun (WGS) entry which is preliminary data.</text>
</comment>
<name>A0AA36C740_9BILA</name>
<dbReference type="GO" id="GO:0004059">
    <property type="term" value="F:aralkylamine N-acetyltransferase activity"/>
    <property type="evidence" value="ECO:0007669"/>
    <property type="project" value="UniProtKB-EC"/>
</dbReference>
<evidence type="ECO:0000256" key="1">
    <source>
        <dbReference type="ARBA" id="ARBA00022679"/>
    </source>
</evidence>
<organism evidence="14 15">
    <name type="scientific">Mesorhabditis spiculigera</name>
    <dbReference type="NCBI Taxonomy" id="96644"/>
    <lineage>
        <taxon>Eukaryota</taxon>
        <taxon>Metazoa</taxon>
        <taxon>Ecdysozoa</taxon>
        <taxon>Nematoda</taxon>
        <taxon>Chromadorea</taxon>
        <taxon>Rhabditida</taxon>
        <taxon>Rhabditina</taxon>
        <taxon>Rhabditomorpha</taxon>
        <taxon>Rhabditoidea</taxon>
        <taxon>Rhabditidae</taxon>
        <taxon>Mesorhabditinae</taxon>
        <taxon>Mesorhabditis</taxon>
    </lineage>
</organism>
<comment type="catalytic activity">
    <reaction evidence="6">
        <text>serotonin + octadecanoyl-CoA = N-octadecanoyl-serotonin + CoA + H(+)</text>
        <dbReference type="Rhea" id="RHEA:51400"/>
        <dbReference type="ChEBI" id="CHEBI:15378"/>
        <dbReference type="ChEBI" id="CHEBI:57287"/>
        <dbReference type="ChEBI" id="CHEBI:57394"/>
        <dbReference type="ChEBI" id="CHEBI:134065"/>
        <dbReference type="ChEBI" id="CHEBI:350546"/>
    </reaction>
    <physiologicalReaction direction="left-to-right" evidence="6">
        <dbReference type="Rhea" id="RHEA:51401"/>
    </physiologicalReaction>
</comment>
<evidence type="ECO:0000256" key="12">
    <source>
        <dbReference type="ARBA" id="ARBA00052491"/>
    </source>
</evidence>
<evidence type="ECO:0000256" key="6">
    <source>
        <dbReference type="ARBA" id="ARBA00050849"/>
    </source>
</evidence>